<gene>
    <name evidence="1" type="ORF">KK1_008634</name>
</gene>
<dbReference type="PANTHER" id="PTHR35317:SF11">
    <property type="entry name" value="CCHC-TYPE DOMAIN-CONTAINING PROTEIN"/>
    <property type="match status" value="1"/>
</dbReference>
<dbReference type="AlphaFoldDB" id="A0A151TQT9"/>
<name>A0A151TQT9_CAJCA</name>
<dbReference type="Proteomes" id="UP000075243">
    <property type="component" value="Chromosome 3"/>
</dbReference>
<dbReference type="STRING" id="3821.A0A151TQT9"/>
<sequence>MKAYLEILDLWEVIEKDYDVFTLTDNLMVAQIKIHKERKIKKTKTNSCLFVSVCQNIISRIMTLKSAKTICDYPKEEYVVDERERYEISIATLKSTKDLSKITLTKVLHALQALEQKRLIQEVVEGVYLAK</sequence>
<reference evidence="1 2" key="1">
    <citation type="journal article" date="2012" name="Nat. Biotechnol.">
        <title>Draft genome sequence of pigeonpea (Cajanus cajan), an orphan legume crop of resource-poor farmers.</title>
        <authorList>
            <person name="Varshney R.K."/>
            <person name="Chen W."/>
            <person name="Li Y."/>
            <person name="Bharti A.K."/>
            <person name="Saxena R.K."/>
            <person name="Schlueter J.A."/>
            <person name="Donoghue M.T."/>
            <person name="Azam S."/>
            <person name="Fan G."/>
            <person name="Whaley A.M."/>
            <person name="Farmer A.D."/>
            <person name="Sheridan J."/>
            <person name="Iwata A."/>
            <person name="Tuteja R."/>
            <person name="Penmetsa R.V."/>
            <person name="Wu W."/>
            <person name="Upadhyaya H.D."/>
            <person name="Yang S.P."/>
            <person name="Shah T."/>
            <person name="Saxena K.B."/>
            <person name="Michael T."/>
            <person name="McCombie W.R."/>
            <person name="Yang B."/>
            <person name="Zhang G."/>
            <person name="Yang H."/>
            <person name="Wang J."/>
            <person name="Spillane C."/>
            <person name="Cook D.R."/>
            <person name="May G.D."/>
            <person name="Xu X."/>
            <person name="Jackson S.A."/>
        </authorList>
    </citation>
    <scope>NUCLEOTIDE SEQUENCE [LARGE SCALE GENOMIC DNA]</scope>
    <source>
        <strain evidence="2">cv. Asha</strain>
    </source>
</reference>
<protein>
    <submittedName>
        <fullName evidence="1">Uncharacterized protein</fullName>
    </submittedName>
</protein>
<evidence type="ECO:0000313" key="1">
    <source>
        <dbReference type="EMBL" id="KYP69444.1"/>
    </source>
</evidence>
<evidence type="ECO:0000313" key="2">
    <source>
        <dbReference type="Proteomes" id="UP000075243"/>
    </source>
</evidence>
<organism evidence="1 2">
    <name type="scientific">Cajanus cajan</name>
    <name type="common">Pigeon pea</name>
    <name type="synonym">Cajanus indicus</name>
    <dbReference type="NCBI Taxonomy" id="3821"/>
    <lineage>
        <taxon>Eukaryota</taxon>
        <taxon>Viridiplantae</taxon>
        <taxon>Streptophyta</taxon>
        <taxon>Embryophyta</taxon>
        <taxon>Tracheophyta</taxon>
        <taxon>Spermatophyta</taxon>
        <taxon>Magnoliopsida</taxon>
        <taxon>eudicotyledons</taxon>
        <taxon>Gunneridae</taxon>
        <taxon>Pentapetalae</taxon>
        <taxon>rosids</taxon>
        <taxon>fabids</taxon>
        <taxon>Fabales</taxon>
        <taxon>Fabaceae</taxon>
        <taxon>Papilionoideae</taxon>
        <taxon>50 kb inversion clade</taxon>
        <taxon>NPAAA clade</taxon>
        <taxon>indigoferoid/millettioid clade</taxon>
        <taxon>Phaseoleae</taxon>
        <taxon>Cajanus</taxon>
    </lineage>
</organism>
<proteinExistence type="predicted"/>
<dbReference type="Pfam" id="PF14223">
    <property type="entry name" value="Retrotran_gag_2"/>
    <property type="match status" value="1"/>
</dbReference>
<dbReference type="EMBL" id="CM003605">
    <property type="protein sequence ID" value="KYP69444.1"/>
    <property type="molecule type" value="Genomic_DNA"/>
</dbReference>
<dbReference type="Gramene" id="C.cajan_08387.t">
    <property type="protein sequence ID" value="C.cajan_08387.t"/>
    <property type="gene ID" value="C.cajan_08387"/>
</dbReference>
<dbReference type="PANTHER" id="PTHR35317">
    <property type="entry name" value="OS04G0629600 PROTEIN"/>
    <property type="match status" value="1"/>
</dbReference>
<accession>A0A151TQT9</accession>
<keyword evidence="2" id="KW-1185">Reference proteome</keyword>